<protein>
    <submittedName>
        <fullName evidence="8">Replicase polyprotein 1ab</fullName>
    </submittedName>
</protein>
<dbReference type="GO" id="GO:0015144">
    <property type="term" value="F:carbohydrate transmembrane transporter activity"/>
    <property type="evidence" value="ECO:0007669"/>
    <property type="project" value="InterPro"/>
</dbReference>
<dbReference type="AlphaFoldDB" id="A0A9P1BY05"/>
<organism evidence="6">
    <name type="scientific">Cladocopium goreaui</name>
    <dbReference type="NCBI Taxonomy" id="2562237"/>
    <lineage>
        <taxon>Eukaryota</taxon>
        <taxon>Sar</taxon>
        <taxon>Alveolata</taxon>
        <taxon>Dinophyceae</taxon>
        <taxon>Suessiales</taxon>
        <taxon>Symbiodiniaceae</taxon>
        <taxon>Cladocopium</taxon>
    </lineage>
</organism>
<dbReference type="PANTHER" id="PTHR16119:SF17">
    <property type="entry name" value="TRANSMEMBRANE PROTEIN 144"/>
    <property type="match status" value="1"/>
</dbReference>
<dbReference type="EMBL" id="CAMXCT010000628">
    <property type="protein sequence ID" value="CAI3981373.1"/>
    <property type="molecule type" value="Genomic_DNA"/>
</dbReference>
<evidence type="ECO:0000313" key="6">
    <source>
        <dbReference type="EMBL" id="CAI3981373.1"/>
    </source>
</evidence>
<keyword evidence="3 5" id="KW-1133">Transmembrane helix</keyword>
<dbReference type="Proteomes" id="UP001152797">
    <property type="component" value="Unassembled WGS sequence"/>
</dbReference>
<keyword evidence="4 5" id="KW-0472">Membrane</keyword>
<feature type="transmembrane region" description="Helical" evidence="5">
    <location>
        <begin position="288"/>
        <end position="312"/>
    </location>
</feature>
<dbReference type="OrthoDB" id="427304at2759"/>
<dbReference type="EMBL" id="CAMXCT030000628">
    <property type="protein sequence ID" value="CAL4768685.1"/>
    <property type="molecule type" value="Genomic_DNA"/>
</dbReference>
<keyword evidence="2 5" id="KW-0812">Transmembrane</keyword>
<evidence type="ECO:0000313" key="8">
    <source>
        <dbReference type="EMBL" id="CAL4768685.1"/>
    </source>
</evidence>
<dbReference type="InterPro" id="IPR010651">
    <property type="entry name" value="Sugar_transport"/>
</dbReference>
<feature type="transmembrane region" description="Helical" evidence="5">
    <location>
        <begin position="100"/>
        <end position="120"/>
    </location>
</feature>
<evidence type="ECO:0000313" key="9">
    <source>
        <dbReference type="Proteomes" id="UP001152797"/>
    </source>
</evidence>
<name>A0A9P1BY05_9DINO</name>
<dbReference type="InterPro" id="IPR009834">
    <property type="entry name" value="Ureide_permease"/>
</dbReference>
<dbReference type="PANTHER" id="PTHR16119">
    <property type="entry name" value="TRANSMEMBRANE PROTEIN 144"/>
    <property type="match status" value="1"/>
</dbReference>
<keyword evidence="9" id="KW-1185">Reference proteome</keyword>
<proteinExistence type="predicted"/>
<dbReference type="Pfam" id="PF07168">
    <property type="entry name" value="Ureide_permease"/>
    <property type="match status" value="1"/>
</dbReference>
<gene>
    <name evidence="6" type="ORF">C1SCF055_LOCUS9171</name>
</gene>
<comment type="subcellular location">
    <subcellularLocation>
        <location evidence="1">Membrane</location>
        <topology evidence="1">Multi-pass membrane protein</topology>
    </subcellularLocation>
</comment>
<accession>A0A9P1BY05</accession>
<evidence type="ECO:0000256" key="4">
    <source>
        <dbReference type="ARBA" id="ARBA00023136"/>
    </source>
</evidence>
<evidence type="ECO:0000313" key="7">
    <source>
        <dbReference type="EMBL" id="CAL1134748.1"/>
    </source>
</evidence>
<evidence type="ECO:0000256" key="5">
    <source>
        <dbReference type="SAM" id="Phobius"/>
    </source>
</evidence>
<reference evidence="7" key="2">
    <citation type="submission" date="2024-04" db="EMBL/GenBank/DDBJ databases">
        <authorList>
            <person name="Chen Y."/>
            <person name="Shah S."/>
            <person name="Dougan E. K."/>
            <person name="Thang M."/>
            <person name="Chan C."/>
        </authorList>
    </citation>
    <scope>NUCLEOTIDE SEQUENCE [LARGE SCALE GENOMIC DNA]</scope>
</reference>
<feature type="transmembrane region" description="Helical" evidence="5">
    <location>
        <begin position="246"/>
        <end position="268"/>
    </location>
</feature>
<sequence>MEKQAALLLALCAMFLWGSWANTLLLFGTRFELYLFNYILGHFLAGFLTFHDALPSLNDTVSAGGFAMILLSALAGALFALGSLLAVASLDLAGMALPTLILLSIEMAIGMPMLLLLEGWGTSMQLAYSFLGICLVLLAAFLDAWCHGSLQRDRNSNGSEGGPGHCFGLSSQFSSLSFWSFRATSTLVPNATASSLARSLEAPQDAARLTFLTHGSGALPSSMSSQQVLTGRSGPLPARRVKKANLGLIFAACGGFCFSTWPCLGSLVEGQTQWTTWDSGPKLNASAFFFVYALGAVIAVLLLLPPLCRWPLHTGVNLNFWRSYSELTPWQHFLGLSGGFAHGLGCLLSIQAGRVLGNAIAMSITRCQPLVCATWGVLVWGELHGARWKTKVIFGAMLLMFVLALILFLLAGS</sequence>
<feature type="transmembrane region" description="Helical" evidence="5">
    <location>
        <begin position="126"/>
        <end position="146"/>
    </location>
</feature>
<evidence type="ECO:0000256" key="1">
    <source>
        <dbReference type="ARBA" id="ARBA00004141"/>
    </source>
</evidence>
<feature type="transmembrane region" description="Helical" evidence="5">
    <location>
        <begin position="66"/>
        <end position="88"/>
    </location>
</feature>
<feature type="transmembrane region" description="Helical" evidence="5">
    <location>
        <begin position="392"/>
        <end position="411"/>
    </location>
</feature>
<dbReference type="EMBL" id="CAMXCT020000628">
    <property type="protein sequence ID" value="CAL1134748.1"/>
    <property type="molecule type" value="Genomic_DNA"/>
</dbReference>
<evidence type="ECO:0000256" key="2">
    <source>
        <dbReference type="ARBA" id="ARBA00022692"/>
    </source>
</evidence>
<comment type="caution">
    <text evidence="6">The sequence shown here is derived from an EMBL/GenBank/DDBJ whole genome shotgun (WGS) entry which is preliminary data.</text>
</comment>
<reference evidence="6" key="1">
    <citation type="submission" date="2022-10" db="EMBL/GenBank/DDBJ databases">
        <authorList>
            <person name="Chen Y."/>
            <person name="Dougan E. K."/>
            <person name="Chan C."/>
            <person name="Rhodes N."/>
            <person name="Thang M."/>
        </authorList>
    </citation>
    <scope>NUCLEOTIDE SEQUENCE</scope>
</reference>
<dbReference type="GO" id="GO:0016020">
    <property type="term" value="C:membrane"/>
    <property type="evidence" value="ECO:0007669"/>
    <property type="project" value="UniProtKB-SubCell"/>
</dbReference>
<evidence type="ECO:0000256" key="3">
    <source>
        <dbReference type="ARBA" id="ARBA00022989"/>
    </source>
</evidence>